<keyword evidence="2" id="KW-1185">Reference proteome</keyword>
<accession>A0ACC1C8L1</accession>
<organism evidence="1 2">
    <name type="scientific">Pistacia atlantica</name>
    <dbReference type="NCBI Taxonomy" id="434234"/>
    <lineage>
        <taxon>Eukaryota</taxon>
        <taxon>Viridiplantae</taxon>
        <taxon>Streptophyta</taxon>
        <taxon>Embryophyta</taxon>
        <taxon>Tracheophyta</taxon>
        <taxon>Spermatophyta</taxon>
        <taxon>Magnoliopsida</taxon>
        <taxon>eudicotyledons</taxon>
        <taxon>Gunneridae</taxon>
        <taxon>Pentapetalae</taxon>
        <taxon>rosids</taxon>
        <taxon>malvids</taxon>
        <taxon>Sapindales</taxon>
        <taxon>Anacardiaceae</taxon>
        <taxon>Pistacia</taxon>
    </lineage>
</organism>
<reference evidence="2" key="1">
    <citation type="journal article" date="2023" name="G3 (Bethesda)">
        <title>Genome assembly and association tests identify interacting loci associated with vigor, precocity, and sex in interspecific pistachio rootstocks.</title>
        <authorList>
            <person name="Palmer W."/>
            <person name="Jacygrad E."/>
            <person name="Sagayaradj S."/>
            <person name="Cavanaugh K."/>
            <person name="Han R."/>
            <person name="Bertier L."/>
            <person name="Beede B."/>
            <person name="Kafkas S."/>
            <person name="Golino D."/>
            <person name="Preece J."/>
            <person name="Michelmore R."/>
        </authorList>
    </citation>
    <scope>NUCLEOTIDE SEQUENCE [LARGE SCALE GENOMIC DNA]</scope>
</reference>
<proteinExistence type="predicted"/>
<sequence>MSQDHRPSYLPERRRVEELGGPDVQQVVLTEDDEFLIIGSDGIWDVMSSQYAVSLVRRVLRRHDDPKQCAQELVMEATRLHSF</sequence>
<evidence type="ECO:0000313" key="1">
    <source>
        <dbReference type="EMBL" id="KAJ0111931.1"/>
    </source>
</evidence>
<evidence type="ECO:0000313" key="2">
    <source>
        <dbReference type="Proteomes" id="UP001164250"/>
    </source>
</evidence>
<comment type="caution">
    <text evidence="1">The sequence shown here is derived from an EMBL/GenBank/DDBJ whole genome shotgun (WGS) entry which is preliminary data.</text>
</comment>
<protein>
    <submittedName>
        <fullName evidence="1">Uncharacterized protein</fullName>
    </submittedName>
</protein>
<gene>
    <name evidence="1" type="ORF">Patl1_03247</name>
</gene>
<dbReference type="Proteomes" id="UP001164250">
    <property type="component" value="Chromosome 1"/>
</dbReference>
<dbReference type="EMBL" id="CM047897">
    <property type="protein sequence ID" value="KAJ0111931.1"/>
    <property type="molecule type" value="Genomic_DNA"/>
</dbReference>
<name>A0ACC1C8L1_9ROSI</name>